<proteinExistence type="predicted"/>
<dbReference type="InterPro" id="IPR012334">
    <property type="entry name" value="Pectin_lyas_fold"/>
</dbReference>
<accession>A0A9X1T975</accession>
<dbReference type="InterPro" id="IPR006626">
    <property type="entry name" value="PbH1"/>
</dbReference>
<dbReference type="Pfam" id="PF13229">
    <property type="entry name" value="Beta_helix"/>
    <property type="match status" value="1"/>
</dbReference>
<comment type="caution">
    <text evidence="4">The sequence shown here is derived from an EMBL/GenBank/DDBJ whole genome shotgun (WGS) entry which is preliminary data.</text>
</comment>
<evidence type="ECO:0000256" key="1">
    <source>
        <dbReference type="SAM" id="SignalP"/>
    </source>
</evidence>
<feature type="signal peptide" evidence="1">
    <location>
        <begin position="1"/>
        <end position="22"/>
    </location>
</feature>
<dbReference type="AlphaFoldDB" id="A0A9X1T975"/>
<feature type="chain" id="PRO_5040860276" evidence="1">
    <location>
        <begin position="23"/>
        <end position="587"/>
    </location>
</feature>
<feature type="domain" description="Right handed beta helix" evidence="2">
    <location>
        <begin position="152"/>
        <end position="296"/>
    </location>
</feature>
<name>A0A9X1T975_9BACT</name>
<reference evidence="4" key="1">
    <citation type="submission" date="2021-12" db="EMBL/GenBank/DDBJ databases">
        <title>Novel species in genus Dyadobacter.</title>
        <authorList>
            <person name="Ma C."/>
        </authorList>
    </citation>
    <scope>NUCLEOTIDE SEQUENCE</scope>
    <source>
        <strain evidence="4">CY399</strain>
    </source>
</reference>
<evidence type="ECO:0000259" key="2">
    <source>
        <dbReference type="Pfam" id="PF13229"/>
    </source>
</evidence>
<dbReference type="InterPro" id="IPR039448">
    <property type="entry name" value="Beta_helix"/>
</dbReference>
<keyword evidence="1" id="KW-0732">Signal</keyword>
<organism evidence="4 5">
    <name type="scientific">Dyadobacter fanqingshengii</name>
    <dbReference type="NCBI Taxonomy" id="2906443"/>
    <lineage>
        <taxon>Bacteria</taxon>
        <taxon>Pseudomonadati</taxon>
        <taxon>Bacteroidota</taxon>
        <taxon>Cytophagia</taxon>
        <taxon>Cytophagales</taxon>
        <taxon>Spirosomataceae</taxon>
        <taxon>Dyadobacter</taxon>
    </lineage>
</organism>
<dbReference type="InterPro" id="IPR011050">
    <property type="entry name" value="Pectin_lyase_fold/virulence"/>
</dbReference>
<dbReference type="NCBIfam" id="TIGR04183">
    <property type="entry name" value="Por_Secre_tail"/>
    <property type="match status" value="1"/>
</dbReference>
<dbReference type="SMART" id="SM00710">
    <property type="entry name" value="PbH1"/>
    <property type="match status" value="6"/>
</dbReference>
<dbReference type="RefSeq" id="WP_234612078.1">
    <property type="nucleotide sequence ID" value="NZ_CP098806.1"/>
</dbReference>
<protein>
    <submittedName>
        <fullName evidence="4">T9SS type A sorting domain-containing protein</fullName>
    </submittedName>
</protein>
<feature type="domain" description="Secretion system C-terminal sorting" evidence="3">
    <location>
        <begin position="515"/>
        <end position="582"/>
    </location>
</feature>
<evidence type="ECO:0000313" key="4">
    <source>
        <dbReference type="EMBL" id="MCF0039634.1"/>
    </source>
</evidence>
<dbReference type="SUPFAM" id="SSF51126">
    <property type="entry name" value="Pectin lyase-like"/>
    <property type="match status" value="1"/>
</dbReference>
<dbReference type="Pfam" id="PF18962">
    <property type="entry name" value="Por_Secre_tail"/>
    <property type="match status" value="1"/>
</dbReference>
<dbReference type="Proteomes" id="UP001139700">
    <property type="component" value="Unassembled WGS sequence"/>
</dbReference>
<evidence type="ECO:0000313" key="5">
    <source>
        <dbReference type="Proteomes" id="UP001139700"/>
    </source>
</evidence>
<dbReference type="EMBL" id="JAJTTA010000002">
    <property type="protein sequence ID" value="MCF0039634.1"/>
    <property type="molecule type" value="Genomic_DNA"/>
</dbReference>
<keyword evidence="5" id="KW-1185">Reference proteome</keyword>
<dbReference type="Gene3D" id="2.160.20.10">
    <property type="entry name" value="Single-stranded right-handed beta-helix, Pectin lyase-like"/>
    <property type="match status" value="1"/>
</dbReference>
<gene>
    <name evidence="4" type="ORF">LXM24_06010</name>
</gene>
<evidence type="ECO:0000259" key="3">
    <source>
        <dbReference type="Pfam" id="PF18962"/>
    </source>
</evidence>
<sequence>MNKFQMILLVMAAFLMSHGIFASTYYVSDSGGNDQHSSANAKSSTTPWKSLKFINEAGFLVKGDSVLFKKGDRWMGASLKTTANGVYFGSYGMGRLPEIVSLASPALDIQPGADKEIIVSGLSFSRRDNKGIVAQLGQAWDDSHKGMQFGIIENNVFSGTVVVQGANNVFRKNMVDGSANDGNGNGIWEHHRFCHNNRYQENTVSNFSVRGIWTMIDTHDSIFEGNDVSNCQYAGIDLDGAHYIVYNHTVRNNTIHNIKNDAIELENAFNAVVTGNYLYDGGRSYIYIINYPQCKILNGVGAKVGTGAILNTRITRNVMIGGGKDNSSVAIGVHKAGGILIANNSIYNFRSRFIDLDYKVKSEVTKIRLVNNAFSTIAEPSWYGMINFTTDDINVLEQDDYNCFYNEGRQDIYSNRKTHKLYGLREYQTLSGQAKHSISQNPGFDPARKLQLNANSPCINSGLNLGDSFIGIRTDIGASEFGIKTSSRSLGQTTNPSATEDENLLNSENEHASFIYPNPAFTYLRLSNTAKRGIASIQIFDSNGTLYQKATYARNNYIDITQIPPGHYLVELRYENGAVTSKRFEKL</sequence>
<dbReference type="InterPro" id="IPR026444">
    <property type="entry name" value="Secre_tail"/>
</dbReference>